<feature type="region of interest" description="Disordered" evidence="1">
    <location>
        <begin position="1"/>
        <end position="20"/>
    </location>
</feature>
<name>A0ABT2MXW7_9CYAN</name>
<evidence type="ECO:0000313" key="3">
    <source>
        <dbReference type="EMBL" id="MCT7969598.1"/>
    </source>
</evidence>
<evidence type="ECO:0000256" key="1">
    <source>
        <dbReference type="SAM" id="MobiDB-lite"/>
    </source>
</evidence>
<proteinExistence type="predicted"/>
<gene>
    <name evidence="3" type="ORF">NG799_25120</name>
</gene>
<accession>A0ABT2MXW7</accession>
<dbReference type="RefSeq" id="WP_368009048.1">
    <property type="nucleotide sequence ID" value="NZ_JAMXFF010000054.1"/>
</dbReference>
<sequence>MTQQKTTPTQPPVVQDLPAEPEPAFGWTQYAERINGRVAMIAFIALLLLEAVTHQDLFTWLGLR</sequence>
<dbReference type="Proteomes" id="UP001525890">
    <property type="component" value="Unassembled WGS sequence"/>
</dbReference>
<organism evidence="3 4">
    <name type="scientific">Laspinema palackyanum D2a</name>
    <dbReference type="NCBI Taxonomy" id="2953684"/>
    <lineage>
        <taxon>Bacteria</taxon>
        <taxon>Bacillati</taxon>
        <taxon>Cyanobacteriota</taxon>
        <taxon>Cyanophyceae</taxon>
        <taxon>Oscillatoriophycideae</taxon>
        <taxon>Oscillatoriales</taxon>
        <taxon>Laspinemataceae</taxon>
        <taxon>Laspinema</taxon>
        <taxon>Laspinema palackyanum</taxon>
    </lineage>
</organism>
<evidence type="ECO:0000256" key="2">
    <source>
        <dbReference type="SAM" id="Phobius"/>
    </source>
</evidence>
<feature type="transmembrane region" description="Helical" evidence="2">
    <location>
        <begin position="38"/>
        <end position="63"/>
    </location>
</feature>
<protein>
    <submittedName>
        <fullName evidence="3">Chlorophyll a-b binding domain-containing protein</fullName>
    </submittedName>
</protein>
<evidence type="ECO:0000313" key="4">
    <source>
        <dbReference type="Proteomes" id="UP001525890"/>
    </source>
</evidence>
<dbReference type="Pfam" id="PF00504">
    <property type="entry name" value="Chloroa_b-bind"/>
    <property type="match status" value="1"/>
</dbReference>
<comment type="caution">
    <text evidence="3">The sequence shown here is derived from an EMBL/GenBank/DDBJ whole genome shotgun (WGS) entry which is preliminary data.</text>
</comment>
<keyword evidence="4" id="KW-1185">Reference proteome</keyword>
<dbReference type="EMBL" id="JAMXFF010000054">
    <property type="protein sequence ID" value="MCT7969598.1"/>
    <property type="molecule type" value="Genomic_DNA"/>
</dbReference>
<keyword evidence="2" id="KW-0472">Membrane</keyword>
<keyword evidence="2" id="KW-1133">Transmembrane helix</keyword>
<dbReference type="SUPFAM" id="SSF103511">
    <property type="entry name" value="Chlorophyll a-b binding protein"/>
    <property type="match status" value="1"/>
</dbReference>
<dbReference type="Gene3D" id="1.10.3460.10">
    <property type="entry name" value="Chlorophyll a/b binding protein domain"/>
    <property type="match status" value="1"/>
</dbReference>
<dbReference type="InterPro" id="IPR022796">
    <property type="entry name" value="Chloroa_b-bind"/>
</dbReference>
<feature type="compositionally biased region" description="Low complexity" evidence="1">
    <location>
        <begin position="1"/>
        <end position="15"/>
    </location>
</feature>
<reference evidence="3 4" key="1">
    <citation type="journal article" date="2022" name="Front. Microbiol.">
        <title>High genomic differentiation and limited gene flow indicate recent cryptic speciation within the genus Laspinema (cyanobacteria).</title>
        <authorList>
            <person name="Stanojkovic A."/>
            <person name="Skoupy S."/>
            <person name="Skaloud P."/>
            <person name="Dvorak P."/>
        </authorList>
    </citation>
    <scope>NUCLEOTIDE SEQUENCE [LARGE SCALE GENOMIC DNA]</scope>
    <source>
        <strain evidence="3 4">D2a</strain>
    </source>
</reference>
<keyword evidence="2" id="KW-0812">Transmembrane</keyword>